<dbReference type="InterPro" id="IPR036571">
    <property type="entry name" value="MECDP_synthase_sf"/>
</dbReference>
<organism evidence="10 11">
    <name type="scientific">Candidatus Entotheonella gemina</name>
    <dbReference type="NCBI Taxonomy" id="1429439"/>
    <lineage>
        <taxon>Bacteria</taxon>
        <taxon>Pseudomonadati</taxon>
        <taxon>Nitrospinota/Tectimicrobiota group</taxon>
        <taxon>Candidatus Tectimicrobiota</taxon>
        <taxon>Candidatus Entotheonellia</taxon>
        <taxon>Candidatus Entotheonellales</taxon>
        <taxon>Candidatus Entotheonellaceae</taxon>
        <taxon>Candidatus Entotheonella</taxon>
    </lineage>
</organism>
<feature type="domain" description="2-C-methyl-D-erythritol 2,4-cyclodiphosphate synthase" evidence="9">
    <location>
        <begin position="5"/>
        <end position="158"/>
    </location>
</feature>
<dbReference type="SUPFAM" id="SSF69765">
    <property type="entry name" value="IpsF-like"/>
    <property type="match status" value="1"/>
</dbReference>
<evidence type="ECO:0000256" key="8">
    <source>
        <dbReference type="RuleBase" id="RU004395"/>
    </source>
</evidence>
<dbReference type="EC" id="4.6.1.12" evidence="3 7"/>
<keyword evidence="5 7" id="KW-0414">Isoprene biosynthesis</keyword>
<evidence type="ECO:0000256" key="4">
    <source>
        <dbReference type="ARBA" id="ARBA00022723"/>
    </source>
</evidence>
<comment type="subunit">
    <text evidence="7">Homotrimer.</text>
</comment>
<dbReference type="PROSITE" id="PS01350">
    <property type="entry name" value="ISPF"/>
    <property type="match status" value="1"/>
</dbReference>
<evidence type="ECO:0000256" key="7">
    <source>
        <dbReference type="HAMAP-Rule" id="MF_00107"/>
    </source>
</evidence>
<comment type="cofactor">
    <cofactor evidence="7">
        <name>a divalent metal cation</name>
        <dbReference type="ChEBI" id="CHEBI:60240"/>
    </cofactor>
    <text evidence="7">Binds 1 divalent metal cation per subunit.</text>
</comment>
<feature type="binding site" evidence="7">
    <location>
        <position position="14"/>
    </location>
    <ligand>
        <name>a divalent metal cation</name>
        <dbReference type="ChEBI" id="CHEBI:60240"/>
    </ligand>
</feature>
<protein>
    <recommendedName>
        <fullName evidence="3 7">2-C-methyl-D-erythritol 2,4-cyclodiphosphate synthase</fullName>
        <shortName evidence="7">MECDP-synthase</shortName>
        <shortName evidence="7">MECPP-synthase</shortName>
        <shortName evidence="7">MECPS</shortName>
        <ecNumber evidence="3 7">4.6.1.12</ecNumber>
    </recommendedName>
</protein>
<dbReference type="PANTHER" id="PTHR43181:SF1">
    <property type="entry name" value="2-C-METHYL-D-ERYTHRITOL 2,4-CYCLODIPHOSPHATE SYNTHASE, CHLOROPLASTIC"/>
    <property type="match status" value="1"/>
</dbReference>
<dbReference type="Pfam" id="PF02542">
    <property type="entry name" value="YgbB"/>
    <property type="match status" value="1"/>
</dbReference>
<dbReference type="GO" id="GO:0046872">
    <property type="term" value="F:metal ion binding"/>
    <property type="evidence" value="ECO:0007669"/>
    <property type="project" value="UniProtKB-KW"/>
</dbReference>
<feature type="binding site" evidence="7">
    <location>
        <begin position="12"/>
        <end position="14"/>
    </location>
    <ligand>
        <name>4-CDP-2-C-methyl-D-erythritol 2-phosphate</name>
        <dbReference type="ChEBI" id="CHEBI:57919"/>
    </ligand>
</feature>
<dbReference type="PATRIC" id="fig|1429439.4.peg.8217"/>
<keyword evidence="11" id="KW-1185">Reference proteome</keyword>
<keyword evidence="6 7" id="KW-0456">Lyase</keyword>
<accession>W4LAQ4</accession>
<name>W4LAQ4_9BACT</name>
<dbReference type="NCBIfam" id="TIGR00151">
    <property type="entry name" value="ispF"/>
    <property type="match status" value="1"/>
</dbReference>
<keyword evidence="4 7" id="KW-0479">Metal-binding</keyword>
<dbReference type="GO" id="GO:0016114">
    <property type="term" value="P:terpenoid biosynthetic process"/>
    <property type="evidence" value="ECO:0007669"/>
    <property type="project" value="InterPro"/>
</dbReference>
<comment type="similarity">
    <text evidence="7 8">Belongs to the IspF family.</text>
</comment>
<feature type="site" description="Transition state stabilizer" evidence="7">
    <location>
        <position position="38"/>
    </location>
</feature>
<comment type="catalytic activity">
    <reaction evidence="1 7 8">
        <text>4-CDP-2-C-methyl-D-erythritol 2-phosphate = 2-C-methyl-D-erythritol 2,4-cyclic diphosphate + CMP</text>
        <dbReference type="Rhea" id="RHEA:23864"/>
        <dbReference type="ChEBI" id="CHEBI:57919"/>
        <dbReference type="ChEBI" id="CHEBI:58483"/>
        <dbReference type="ChEBI" id="CHEBI:60377"/>
        <dbReference type="EC" id="4.6.1.12"/>
    </reaction>
</comment>
<feature type="site" description="Transition state stabilizer" evidence="7">
    <location>
        <position position="137"/>
    </location>
</feature>
<feature type="binding site" evidence="7">
    <location>
        <begin position="65"/>
        <end position="69"/>
    </location>
    <ligand>
        <name>4-CDP-2-C-methyl-D-erythritol 2-phosphate</name>
        <dbReference type="ChEBI" id="CHEBI:57919"/>
    </ligand>
</feature>
<feature type="binding site" evidence="7">
    <location>
        <begin position="38"/>
        <end position="39"/>
    </location>
    <ligand>
        <name>4-CDP-2-C-methyl-D-erythritol 2-phosphate</name>
        <dbReference type="ChEBI" id="CHEBI:57919"/>
    </ligand>
</feature>
<dbReference type="GO" id="GO:0008685">
    <property type="term" value="F:2-C-methyl-D-erythritol 2,4-cyclodiphosphate synthase activity"/>
    <property type="evidence" value="ECO:0007669"/>
    <property type="project" value="UniProtKB-UniRule"/>
</dbReference>
<dbReference type="HOGENOM" id="CLU_084630_2_0_7"/>
<dbReference type="UniPathway" id="UPA00056">
    <property type="reaction ID" value="UER00095"/>
</dbReference>
<evidence type="ECO:0000256" key="2">
    <source>
        <dbReference type="ARBA" id="ARBA00004709"/>
    </source>
</evidence>
<evidence type="ECO:0000256" key="6">
    <source>
        <dbReference type="ARBA" id="ARBA00023239"/>
    </source>
</evidence>
<evidence type="ECO:0000256" key="3">
    <source>
        <dbReference type="ARBA" id="ARBA00012579"/>
    </source>
</evidence>
<dbReference type="PANTHER" id="PTHR43181">
    <property type="entry name" value="2-C-METHYL-D-ERYTHRITOL 2,4-CYCLODIPHOSPHATE SYNTHASE, CHLOROPLASTIC"/>
    <property type="match status" value="1"/>
</dbReference>
<gene>
    <name evidence="7" type="primary">ispF</name>
    <name evidence="10" type="ORF">ETSY2_49870</name>
</gene>
<dbReference type="HAMAP" id="MF_00107">
    <property type="entry name" value="IspF"/>
    <property type="match status" value="1"/>
</dbReference>
<dbReference type="EMBL" id="AZHX01002476">
    <property type="protein sequence ID" value="ETW94391.1"/>
    <property type="molecule type" value="Genomic_DNA"/>
</dbReference>
<dbReference type="InterPro" id="IPR003526">
    <property type="entry name" value="MECDP_synthase"/>
</dbReference>
<dbReference type="InterPro" id="IPR020555">
    <property type="entry name" value="MECDP_synthase_CS"/>
</dbReference>
<feature type="binding site" evidence="7">
    <location>
        <position position="46"/>
    </location>
    <ligand>
        <name>a divalent metal cation</name>
        <dbReference type="ChEBI" id="CHEBI:60240"/>
    </ligand>
</feature>
<proteinExistence type="inferred from homology"/>
<reference evidence="10 11" key="1">
    <citation type="journal article" date="2014" name="Nature">
        <title>An environmental bacterial taxon with a large and distinct metabolic repertoire.</title>
        <authorList>
            <person name="Wilson M.C."/>
            <person name="Mori T."/>
            <person name="Ruckert C."/>
            <person name="Uria A.R."/>
            <person name="Helf M.J."/>
            <person name="Takada K."/>
            <person name="Gernert C."/>
            <person name="Steffens U.A."/>
            <person name="Heycke N."/>
            <person name="Schmitt S."/>
            <person name="Rinke C."/>
            <person name="Helfrich E.J."/>
            <person name="Brachmann A.O."/>
            <person name="Gurgui C."/>
            <person name="Wakimoto T."/>
            <person name="Kracht M."/>
            <person name="Crusemann M."/>
            <person name="Hentschel U."/>
            <person name="Abe I."/>
            <person name="Matsunaga S."/>
            <person name="Kalinowski J."/>
            <person name="Takeyama H."/>
            <person name="Piel J."/>
        </authorList>
    </citation>
    <scope>NUCLEOTIDE SEQUENCE [LARGE SCALE GENOMIC DNA]</scope>
    <source>
        <strain evidence="11">TSY2</strain>
    </source>
</reference>
<evidence type="ECO:0000259" key="9">
    <source>
        <dbReference type="Pfam" id="PF02542"/>
    </source>
</evidence>
<sequence>MLQPFRIGIGHDTHRLGEGGPVRLGGIDIPHDKHLIGHSDADVLLHAITDALLGATGLGDIGDMFPDTDETNRGRDSADMLRRAADAVAQAGYRIGNLDCIVFAQRPKLGPVKQQIRDRIGTILDLEPEQVGVKAKTGERLGAVGNEEAIIAQCAALIVAVP</sequence>
<feature type="binding site" evidence="7">
    <location>
        <position position="12"/>
    </location>
    <ligand>
        <name>a divalent metal cation</name>
        <dbReference type="ChEBI" id="CHEBI:60240"/>
    </ligand>
</feature>
<dbReference type="AlphaFoldDB" id="W4LAQ4"/>
<evidence type="ECO:0000256" key="1">
    <source>
        <dbReference type="ARBA" id="ARBA00000200"/>
    </source>
</evidence>
<dbReference type="Gene3D" id="3.30.1330.50">
    <property type="entry name" value="2-C-methyl-D-erythritol 2,4-cyclodiphosphate synthase"/>
    <property type="match status" value="1"/>
</dbReference>
<dbReference type="CDD" id="cd00554">
    <property type="entry name" value="MECDP_synthase"/>
    <property type="match status" value="1"/>
</dbReference>
<comment type="function">
    <text evidence="7">Involved in the biosynthesis of isopentenyl diphosphate (IPP) and dimethylallyl diphosphate (DMAPP), two major building blocks of isoprenoid compounds. Catalyzes the conversion of 4-diphosphocytidyl-2-C-methyl-D-erythritol 2-phosphate (CDP-ME2P) to 2-C-methyl-D-erythritol 2,4-cyclodiphosphate (ME-CPP) with a corresponding release of cytidine 5-monophosphate (CMP).</text>
</comment>
<comment type="caution">
    <text evidence="7">Lacks conserved residue(s) required for the propagation of feature annotation.</text>
</comment>
<dbReference type="Proteomes" id="UP000019140">
    <property type="component" value="Unassembled WGS sequence"/>
</dbReference>
<dbReference type="GO" id="GO:0019288">
    <property type="term" value="P:isopentenyl diphosphate biosynthetic process, methylerythritol 4-phosphate pathway"/>
    <property type="evidence" value="ECO:0007669"/>
    <property type="project" value="UniProtKB-UniRule"/>
</dbReference>
<evidence type="ECO:0000256" key="5">
    <source>
        <dbReference type="ARBA" id="ARBA00023229"/>
    </source>
</evidence>
<feature type="binding site" evidence="7">
    <location>
        <begin position="60"/>
        <end position="62"/>
    </location>
    <ligand>
        <name>4-CDP-2-C-methyl-D-erythritol 2-phosphate</name>
        <dbReference type="ChEBI" id="CHEBI:57919"/>
    </ligand>
</feature>
<comment type="caution">
    <text evidence="10">The sequence shown here is derived from an EMBL/GenBank/DDBJ whole genome shotgun (WGS) entry which is preliminary data.</text>
</comment>
<comment type="pathway">
    <text evidence="2 7">Isoprenoid biosynthesis; isopentenyl diphosphate biosynthesis via DXP pathway; isopentenyl diphosphate from 1-deoxy-D-xylulose 5-phosphate: step 4/6.</text>
</comment>
<evidence type="ECO:0000313" key="11">
    <source>
        <dbReference type="Proteomes" id="UP000019140"/>
    </source>
</evidence>
<evidence type="ECO:0000313" key="10">
    <source>
        <dbReference type="EMBL" id="ETW94391.1"/>
    </source>
</evidence>